<proteinExistence type="predicted"/>
<evidence type="ECO:0000313" key="2">
    <source>
        <dbReference type="EMBL" id="MPC17464.1"/>
    </source>
</evidence>
<accession>A0A5B7D859</accession>
<keyword evidence="1" id="KW-0472">Membrane</keyword>
<evidence type="ECO:0000256" key="1">
    <source>
        <dbReference type="SAM" id="Phobius"/>
    </source>
</evidence>
<protein>
    <submittedName>
        <fullName evidence="2">Uncharacterized protein</fullName>
    </submittedName>
</protein>
<gene>
    <name evidence="2" type="ORF">E2C01_010323</name>
</gene>
<keyword evidence="3" id="KW-1185">Reference proteome</keyword>
<keyword evidence="1" id="KW-1133">Transmembrane helix</keyword>
<sequence>MRDVIIIITIIIIIIIIVIVIIIIIIVIIIIIFTTITIIVSSSSNTDLYDFLSPKHISALNKYQQAITIRLLHQFAWKLSSLQRVKKILRAPTERCVALHRHSAHPFRSSLLRLDRFNGCLEEENFGKQDVTAYLCTWTRTILAHATSSKGGHLDRNERLSPTRRTLSSLGYHIIVKYKKLVHE</sequence>
<feature type="transmembrane region" description="Helical" evidence="1">
    <location>
        <begin position="6"/>
        <end position="39"/>
    </location>
</feature>
<dbReference type="Proteomes" id="UP000324222">
    <property type="component" value="Unassembled WGS sequence"/>
</dbReference>
<keyword evidence="1" id="KW-0812">Transmembrane</keyword>
<reference evidence="2 3" key="1">
    <citation type="submission" date="2019-05" db="EMBL/GenBank/DDBJ databases">
        <title>Another draft genome of Portunus trituberculatus and its Hox gene families provides insights of decapod evolution.</title>
        <authorList>
            <person name="Jeong J.-H."/>
            <person name="Song I."/>
            <person name="Kim S."/>
            <person name="Choi T."/>
            <person name="Kim D."/>
            <person name="Ryu S."/>
            <person name="Kim W."/>
        </authorList>
    </citation>
    <scope>NUCLEOTIDE SEQUENCE [LARGE SCALE GENOMIC DNA]</scope>
    <source>
        <tissue evidence="2">Muscle</tissue>
    </source>
</reference>
<dbReference type="AlphaFoldDB" id="A0A5B7D859"/>
<organism evidence="2 3">
    <name type="scientific">Portunus trituberculatus</name>
    <name type="common">Swimming crab</name>
    <name type="synonym">Neptunus trituberculatus</name>
    <dbReference type="NCBI Taxonomy" id="210409"/>
    <lineage>
        <taxon>Eukaryota</taxon>
        <taxon>Metazoa</taxon>
        <taxon>Ecdysozoa</taxon>
        <taxon>Arthropoda</taxon>
        <taxon>Crustacea</taxon>
        <taxon>Multicrustacea</taxon>
        <taxon>Malacostraca</taxon>
        <taxon>Eumalacostraca</taxon>
        <taxon>Eucarida</taxon>
        <taxon>Decapoda</taxon>
        <taxon>Pleocyemata</taxon>
        <taxon>Brachyura</taxon>
        <taxon>Eubrachyura</taxon>
        <taxon>Portunoidea</taxon>
        <taxon>Portunidae</taxon>
        <taxon>Portuninae</taxon>
        <taxon>Portunus</taxon>
    </lineage>
</organism>
<evidence type="ECO:0000313" key="3">
    <source>
        <dbReference type="Proteomes" id="UP000324222"/>
    </source>
</evidence>
<comment type="caution">
    <text evidence="2">The sequence shown here is derived from an EMBL/GenBank/DDBJ whole genome shotgun (WGS) entry which is preliminary data.</text>
</comment>
<dbReference type="EMBL" id="VSRR010000591">
    <property type="protein sequence ID" value="MPC17464.1"/>
    <property type="molecule type" value="Genomic_DNA"/>
</dbReference>
<name>A0A5B7D859_PORTR</name>